<dbReference type="CDD" id="cd13120">
    <property type="entry name" value="BF2867_like_N"/>
    <property type="match status" value="1"/>
</dbReference>
<evidence type="ECO:0000256" key="1">
    <source>
        <dbReference type="SAM" id="MobiDB-lite"/>
    </source>
</evidence>
<dbReference type="PROSITE" id="PS51257">
    <property type="entry name" value="PROKAR_LIPOPROTEIN"/>
    <property type="match status" value="1"/>
</dbReference>
<gene>
    <name evidence="3" type="ORF">BacF7301_04070</name>
</gene>
<feature type="chain" id="PRO_5026267366" evidence="2">
    <location>
        <begin position="21"/>
        <end position="320"/>
    </location>
</feature>
<dbReference type="Pfam" id="PF13149">
    <property type="entry name" value="Mfa_like_1"/>
    <property type="match status" value="1"/>
</dbReference>
<feature type="region of interest" description="Disordered" evidence="1">
    <location>
        <begin position="301"/>
        <end position="320"/>
    </location>
</feature>
<dbReference type="AlphaFoldDB" id="A0A6H0KLY4"/>
<evidence type="ECO:0000256" key="2">
    <source>
        <dbReference type="SAM" id="SignalP"/>
    </source>
</evidence>
<dbReference type="Proteomes" id="UP000501780">
    <property type="component" value="Chromosome"/>
</dbReference>
<dbReference type="Gene3D" id="2.60.40.2630">
    <property type="match status" value="1"/>
</dbReference>
<dbReference type="InterPro" id="IPR025049">
    <property type="entry name" value="Mfa-like_1"/>
</dbReference>
<proteinExistence type="predicted"/>
<feature type="signal peptide" evidence="2">
    <location>
        <begin position="1"/>
        <end position="20"/>
    </location>
</feature>
<evidence type="ECO:0000313" key="3">
    <source>
        <dbReference type="EMBL" id="QIU93377.1"/>
    </source>
</evidence>
<sequence length="320" mass="34599">MKKILLAATAVLAITSCSQNEEFEAPSQKAEIGFNTAVTRATVLITDNFSEFKVYGYAHEGAFDVATTAKPIVDGSYEKKESAWSEKNAKKFYWPSEGNVTFFAYSPIGETGTVYTAPTTYPGTPTIDYVVNDVIASQSDFVVTQKTGNGVENKDGIALGFKHALTQIAFKLKGSDKDVDYSVTGLVLKGIKNSGTYNWSTAEWLPKDGAKDYTIEMKDAAATTFKGDAAAVELIGNDKVLMLIPQAPASSTIDVTYTATKDEVVIFTGTKTVNVPVDKWEVGRRVIFTIALTPGNEMTITGSLDGNDWTDKNPQPGELE</sequence>
<dbReference type="Gene3D" id="2.60.40.2620">
    <property type="entry name" value="Fimbrillin-like"/>
    <property type="match status" value="1"/>
</dbReference>
<dbReference type="RefSeq" id="WP_167960465.1">
    <property type="nucleotide sequence ID" value="NZ_CP050831.1"/>
</dbReference>
<reference evidence="3 4" key="1">
    <citation type="submission" date="2020-03" db="EMBL/GenBank/DDBJ databases">
        <title>Genomic analysis of Bacteroides faecium CBA7301.</title>
        <authorList>
            <person name="Kim J."/>
            <person name="Roh S.W."/>
        </authorList>
    </citation>
    <scope>NUCLEOTIDE SEQUENCE [LARGE SCALE GENOMIC DNA]</scope>
    <source>
        <strain evidence="3 4">CBA7301</strain>
    </source>
</reference>
<dbReference type="InterPro" id="IPR042278">
    <property type="entry name" value="Mfa-like_1_N"/>
</dbReference>
<dbReference type="CDD" id="cd13121">
    <property type="entry name" value="BF2867_like_C"/>
    <property type="match status" value="1"/>
</dbReference>
<accession>A0A6H0KLY4</accession>
<dbReference type="EMBL" id="CP050831">
    <property type="protein sequence ID" value="QIU93377.1"/>
    <property type="molecule type" value="Genomic_DNA"/>
</dbReference>
<keyword evidence="2" id="KW-0732">Signal</keyword>
<protein>
    <submittedName>
        <fullName evidence="3">Fimbrillin family protein</fullName>
    </submittedName>
</protein>
<keyword evidence="4" id="KW-1185">Reference proteome</keyword>
<evidence type="ECO:0000313" key="4">
    <source>
        <dbReference type="Proteomes" id="UP000501780"/>
    </source>
</evidence>
<organism evidence="3 4">
    <name type="scientific">Bacteroides faecium</name>
    <dbReference type="NCBI Taxonomy" id="2715212"/>
    <lineage>
        <taxon>Bacteria</taxon>
        <taxon>Pseudomonadati</taxon>
        <taxon>Bacteroidota</taxon>
        <taxon>Bacteroidia</taxon>
        <taxon>Bacteroidales</taxon>
        <taxon>Bacteroidaceae</taxon>
        <taxon>Bacteroides</taxon>
    </lineage>
</organism>
<dbReference type="KEGG" id="bfc:BacF7301_04070"/>
<name>A0A6H0KLY4_9BACE</name>